<feature type="non-terminal residue" evidence="1">
    <location>
        <position position="12"/>
    </location>
</feature>
<dbReference type="Proteomes" id="UP000265520">
    <property type="component" value="Unassembled WGS sequence"/>
</dbReference>
<keyword evidence="2" id="KW-1185">Reference proteome</keyword>
<sequence>MKKAMVATPLNS</sequence>
<organism evidence="1 2">
    <name type="scientific">Trifolium medium</name>
    <dbReference type="NCBI Taxonomy" id="97028"/>
    <lineage>
        <taxon>Eukaryota</taxon>
        <taxon>Viridiplantae</taxon>
        <taxon>Streptophyta</taxon>
        <taxon>Embryophyta</taxon>
        <taxon>Tracheophyta</taxon>
        <taxon>Spermatophyta</taxon>
        <taxon>Magnoliopsida</taxon>
        <taxon>eudicotyledons</taxon>
        <taxon>Gunneridae</taxon>
        <taxon>Pentapetalae</taxon>
        <taxon>rosids</taxon>
        <taxon>fabids</taxon>
        <taxon>Fabales</taxon>
        <taxon>Fabaceae</taxon>
        <taxon>Papilionoideae</taxon>
        <taxon>50 kb inversion clade</taxon>
        <taxon>NPAAA clade</taxon>
        <taxon>Hologalegina</taxon>
        <taxon>IRL clade</taxon>
        <taxon>Trifolieae</taxon>
        <taxon>Trifolium</taxon>
    </lineage>
</organism>
<protein>
    <submittedName>
        <fullName evidence="1">Uncharacterized protein</fullName>
    </submittedName>
</protein>
<reference evidence="1 2" key="1">
    <citation type="journal article" date="2018" name="Front. Plant Sci.">
        <title>Red Clover (Trifolium pratense) and Zigzag Clover (T. medium) - A Picture of Genomic Similarities and Differences.</title>
        <authorList>
            <person name="Dluhosova J."/>
            <person name="Istvanek J."/>
            <person name="Nedelnik J."/>
            <person name="Repkova J."/>
        </authorList>
    </citation>
    <scope>NUCLEOTIDE SEQUENCE [LARGE SCALE GENOMIC DNA]</scope>
    <source>
        <strain evidence="2">cv. 10/8</strain>
        <tissue evidence="1">Leaf</tissue>
    </source>
</reference>
<dbReference type="EMBL" id="LXQA010358229">
    <property type="protein sequence ID" value="MCI46491.1"/>
    <property type="molecule type" value="Genomic_DNA"/>
</dbReference>
<proteinExistence type="predicted"/>
<comment type="caution">
    <text evidence="1">The sequence shown here is derived from an EMBL/GenBank/DDBJ whole genome shotgun (WGS) entry which is preliminary data.</text>
</comment>
<accession>A0A392SC49</accession>
<evidence type="ECO:0000313" key="2">
    <source>
        <dbReference type="Proteomes" id="UP000265520"/>
    </source>
</evidence>
<evidence type="ECO:0000313" key="1">
    <source>
        <dbReference type="EMBL" id="MCI46491.1"/>
    </source>
</evidence>
<name>A0A392SC49_9FABA</name>